<proteinExistence type="predicted"/>
<dbReference type="Gene3D" id="3.60.9.10">
    <property type="entry name" value="Aldehyde ferredoxin oxidoreductase, N-terminal domain"/>
    <property type="match status" value="1"/>
</dbReference>
<dbReference type="SUPFAM" id="SSF56228">
    <property type="entry name" value="Aldehyde ferredoxin oxidoreductase, N-terminal domain"/>
    <property type="match status" value="1"/>
</dbReference>
<feature type="domain" description="Aldehyde ferredoxin oxidoreductase N-terminal" evidence="1">
    <location>
        <begin position="1"/>
        <end position="142"/>
    </location>
</feature>
<dbReference type="GO" id="GO:0016625">
    <property type="term" value="F:oxidoreductase activity, acting on the aldehyde or oxo group of donors, iron-sulfur protein as acceptor"/>
    <property type="evidence" value="ECO:0007669"/>
    <property type="project" value="InterPro"/>
</dbReference>
<reference evidence="2" key="1">
    <citation type="submission" date="2018-05" db="EMBL/GenBank/DDBJ databases">
        <authorList>
            <person name="Lanie J.A."/>
            <person name="Ng W.-L."/>
            <person name="Kazmierczak K.M."/>
            <person name="Andrzejewski T.M."/>
            <person name="Davidsen T.M."/>
            <person name="Wayne K.J."/>
            <person name="Tettelin H."/>
            <person name="Glass J.I."/>
            <person name="Rusch D."/>
            <person name="Podicherti R."/>
            <person name="Tsui H.-C.T."/>
            <person name="Winkler M.E."/>
        </authorList>
    </citation>
    <scope>NUCLEOTIDE SEQUENCE</scope>
</reference>
<name>A0A382CRG4_9ZZZZ</name>
<dbReference type="SMART" id="SM00790">
    <property type="entry name" value="AFOR_N"/>
    <property type="match status" value="1"/>
</dbReference>
<dbReference type="PANTHER" id="PTHR30038:SF0">
    <property type="entry name" value="TUNGSTEN-CONTAINING ALDEHYDE FERREDOXIN OXIDOREDUCTASE"/>
    <property type="match status" value="1"/>
</dbReference>
<evidence type="ECO:0000259" key="1">
    <source>
        <dbReference type="SMART" id="SM00790"/>
    </source>
</evidence>
<evidence type="ECO:0000313" key="2">
    <source>
        <dbReference type="EMBL" id="SVB28705.1"/>
    </source>
</evidence>
<dbReference type="Pfam" id="PF02730">
    <property type="entry name" value="AFOR_N"/>
    <property type="match status" value="1"/>
</dbReference>
<dbReference type="InterPro" id="IPR013983">
    <property type="entry name" value="Ald_Fedxn_OxRdtase_N"/>
</dbReference>
<gene>
    <name evidence="2" type="ORF">METZ01_LOCUS181559</name>
</gene>
<dbReference type="PANTHER" id="PTHR30038">
    <property type="entry name" value="ALDEHYDE FERREDOXIN OXIDOREDUCTASE"/>
    <property type="match status" value="1"/>
</dbReference>
<dbReference type="InterPro" id="IPR036503">
    <property type="entry name" value="Ald_Fedxn_OxRdtase_N_sf"/>
</dbReference>
<sequence length="143" mass="14968">MREYLHIDLQEQSVRREELHGEAIVRAGRYLIAKSLVESGAAAVDPLAPENPLIFSAGPFAGTNFSNANRLSVGCKSPLTGGVKEANAGGTFGFALGQIGLAGFTLNGASPDWIVIHIAKDGQVTFDPAEPYLGLGNFEAAAL</sequence>
<dbReference type="AlphaFoldDB" id="A0A382CRG4"/>
<protein>
    <recommendedName>
        <fullName evidence="1">Aldehyde ferredoxin oxidoreductase N-terminal domain-containing protein</fullName>
    </recommendedName>
</protein>
<accession>A0A382CRG4</accession>
<organism evidence="2">
    <name type="scientific">marine metagenome</name>
    <dbReference type="NCBI Taxonomy" id="408172"/>
    <lineage>
        <taxon>unclassified sequences</taxon>
        <taxon>metagenomes</taxon>
        <taxon>ecological metagenomes</taxon>
    </lineage>
</organism>
<dbReference type="InterPro" id="IPR051919">
    <property type="entry name" value="W-dependent_AOR"/>
</dbReference>
<dbReference type="GO" id="GO:0051536">
    <property type="term" value="F:iron-sulfur cluster binding"/>
    <property type="evidence" value="ECO:0007669"/>
    <property type="project" value="InterPro"/>
</dbReference>
<feature type="non-terminal residue" evidence="2">
    <location>
        <position position="143"/>
    </location>
</feature>
<dbReference type="EMBL" id="UINC01035768">
    <property type="protein sequence ID" value="SVB28705.1"/>
    <property type="molecule type" value="Genomic_DNA"/>
</dbReference>